<organism evidence="2 3">
    <name type="scientific">Kineosporia mesophila</name>
    <dbReference type="NCBI Taxonomy" id="566012"/>
    <lineage>
        <taxon>Bacteria</taxon>
        <taxon>Bacillati</taxon>
        <taxon>Actinomycetota</taxon>
        <taxon>Actinomycetes</taxon>
        <taxon>Kineosporiales</taxon>
        <taxon>Kineosporiaceae</taxon>
        <taxon>Kineosporia</taxon>
    </lineage>
</organism>
<dbReference type="Pfam" id="PF01047">
    <property type="entry name" value="MarR"/>
    <property type="match status" value="1"/>
</dbReference>
<accession>A0ABP6Z503</accession>
<reference evidence="3" key="1">
    <citation type="journal article" date="2019" name="Int. J. Syst. Evol. Microbiol.">
        <title>The Global Catalogue of Microorganisms (GCM) 10K type strain sequencing project: providing services to taxonomists for standard genome sequencing and annotation.</title>
        <authorList>
            <consortium name="The Broad Institute Genomics Platform"/>
            <consortium name="The Broad Institute Genome Sequencing Center for Infectious Disease"/>
            <person name="Wu L."/>
            <person name="Ma J."/>
        </authorList>
    </citation>
    <scope>NUCLEOTIDE SEQUENCE [LARGE SCALE GENOMIC DNA]</scope>
    <source>
        <strain evidence="3">JCM 16902</strain>
    </source>
</reference>
<evidence type="ECO:0000313" key="2">
    <source>
        <dbReference type="EMBL" id="GAA3597114.1"/>
    </source>
</evidence>
<keyword evidence="3" id="KW-1185">Reference proteome</keyword>
<dbReference type="SUPFAM" id="SSF46785">
    <property type="entry name" value="Winged helix' DNA-binding domain"/>
    <property type="match status" value="1"/>
</dbReference>
<evidence type="ECO:0000259" key="1">
    <source>
        <dbReference type="PROSITE" id="PS50995"/>
    </source>
</evidence>
<dbReference type="Proteomes" id="UP001501074">
    <property type="component" value="Unassembled WGS sequence"/>
</dbReference>
<dbReference type="InterPro" id="IPR039422">
    <property type="entry name" value="MarR/SlyA-like"/>
</dbReference>
<dbReference type="SMART" id="SM00347">
    <property type="entry name" value="HTH_MARR"/>
    <property type="match status" value="1"/>
</dbReference>
<proteinExistence type="predicted"/>
<dbReference type="InterPro" id="IPR036390">
    <property type="entry name" value="WH_DNA-bd_sf"/>
</dbReference>
<evidence type="ECO:0000313" key="3">
    <source>
        <dbReference type="Proteomes" id="UP001501074"/>
    </source>
</evidence>
<dbReference type="PANTHER" id="PTHR33164:SF99">
    <property type="entry name" value="MARR FAMILY REGULATORY PROTEIN"/>
    <property type="match status" value="1"/>
</dbReference>
<dbReference type="InterPro" id="IPR000835">
    <property type="entry name" value="HTH_MarR-typ"/>
</dbReference>
<dbReference type="PANTHER" id="PTHR33164">
    <property type="entry name" value="TRANSCRIPTIONAL REGULATOR, MARR FAMILY"/>
    <property type="match status" value="1"/>
</dbReference>
<dbReference type="PROSITE" id="PS50995">
    <property type="entry name" value="HTH_MARR_2"/>
    <property type="match status" value="1"/>
</dbReference>
<protein>
    <recommendedName>
        <fullName evidence="1">HTH marR-type domain-containing protein</fullName>
    </recommendedName>
</protein>
<feature type="domain" description="HTH marR-type" evidence="1">
    <location>
        <begin position="8"/>
        <end position="139"/>
    </location>
</feature>
<dbReference type="RefSeq" id="WP_231489421.1">
    <property type="nucleotide sequence ID" value="NZ_BAAAZO010000002.1"/>
</dbReference>
<dbReference type="PRINTS" id="PR00598">
    <property type="entry name" value="HTHMARR"/>
</dbReference>
<sequence length="149" mass="16009">MTEAGGGAAQIGRMVHLLTLGLRHVHQDFAETVAGYGLSPQSARALVQLSDPAPMRDLAEQMNCDRSYVTTLADQLESRGLIERVTGTDRRTKLLALTEEGMAMRDRIATEVSKRSILRQNLTGDELDSLESLLAKAVGDGPESAGQGC</sequence>
<name>A0ABP6Z503_9ACTN</name>
<dbReference type="Gene3D" id="1.10.10.10">
    <property type="entry name" value="Winged helix-like DNA-binding domain superfamily/Winged helix DNA-binding domain"/>
    <property type="match status" value="1"/>
</dbReference>
<comment type="caution">
    <text evidence="2">The sequence shown here is derived from an EMBL/GenBank/DDBJ whole genome shotgun (WGS) entry which is preliminary data.</text>
</comment>
<gene>
    <name evidence="2" type="ORF">GCM10022223_10380</name>
</gene>
<dbReference type="EMBL" id="BAAAZO010000002">
    <property type="protein sequence ID" value="GAA3597114.1"/>
    <property type="molecule type" value="Genomic_DNA"/>
</dbReference>
<dbReference type="InterPro" id="IPR036388">
    <property type="entry name" value="WH-like_DNA-bd_sf"/>
</dbReference>